<evidence type="ECO:0000256" key="3">
    <source>
        <dbReference type="ARBA" id="ARBA00022777"/>
    </source>
</evidence>
<keyword evidence="1" id="KW-0808">Transferase</keyword>
<dbReference type="InterPro" id="IPR008271">
    <property type="entry name" value="Ser/Thr_kinase_AS"/>
</dbReference>
<evidence type="ECO:0000256" key="5">
    <source>
        <dbReference type="PROSITE-ProRule" id="PRU10141"/>
    </source>
</evidence>
<evidence type="ECO:0000259" key="7">
    <source>
        <dbReference type="PROSITE" id="PS50011"/>
    </source>
</evidence>
<protein>
    <submittedName>
        <fullName evidence="8">Serine/threonine-protein kinase PknD</fullName>
    </submittedName>
</protein>
<keyword evidence="9" id="KW-1185">Reference proteome</keyword>
<dbReference type="PANTHER" id="PTHR43289:SF6">
    <property type="entry name" value="SERINE_THREONINE-PROTEIN KINASE NEKL-3"/>
    <property type="match status" value="1"/>
</dbReference>
<evidence type="ECO:0000256" key="6">
    <source>
        <dbReference type="SAM" id="Phobius"/>
    </source>
</evidence>
<evidence type="ECO:0000256" key="4">
    <source>
        <dbReference type="ARBA" id="ARBA00022840"/>
    </source>
</evidence>
<keyword evidence="6" id="KW-0472">Membrane</keyword>
<dbReference type="InterPro" id="IPR000719">
    <property type="entry name" value="Prot_kinase_dom"/>
</dbReference>
<dbReference type="Gene3D" id="1.10.510.10">
    <property type="entry name" value="Transferase(Phosphotransferase) domain 1"/>
    <property type="match status" value="1"/>
</dbReference>
<dbReference type="PANTHER" id="PTHR43289">
    <property type="entry name" value="MITOGEN-ACTIVATED PROTEIN KINASE KINASE KINASE 20-RELATED"/>
    <property type="match status" value="1"/>
</dbReference>
<dbReference type="CDD" id="cd14014">
    <property type="entry name" value="STKc_PknB_like"/>
    <property type="match status" value="1"/>
</dbReference>
<dbReference type="SUPFAM" id="SSF56112">
    <property type="entry name" value="Protein kinase-like (PK-like)"/>
    <property type="match status" value="1"/>
</dbReference>
<dbReference type="EMBL" id="BAABRI010000016">
    <property type="protein sequence ID" value="GAA5483620.1"/>
    <property type="molecule type" value="Genomic_DNA"/>
</dbReference>
<dbReference type="InterPro" id="IPR011009">
    <property type="entry name" value="Kinase-like_dom_sf"/>
</dbReference>
<dbReference type="Pfam" id="PF00069">
    <property type="entry name" value="Pkinase"/>
    <property type="match status" value="1"/>
</dbReference>
<keyword evidence="6" id="KW-0812">Transmembrane</keyword>
<dbReference type="SMART" id="SM00220">
    <property type="entry name" value="S_TKc"/>
    <property type="match status" value="1"/>
</dbReference>
<evidence type="ECO:0000313" key="9">
    <source>
        <dbReference type="Proteomes" id="UP001476282"/>
    </source>
</evidence>
<evidence type="ECO:0000256" key="1">
    <source>
        <dbReference type="ARBA" id="ARBA00022679"/>
    </source>
</evidence>
<evidence type="ECO:0000313" key="8">
    <source>
        <dbReference type="EMBL" id="GAA5483620.1"/>
    </source>
</evidence>
<keyword evidence="4 5" id="KW-0067">ATP-binding</keyword>
<dbReference type="Gene3D" id="3.30.200.20">
    <property type="entry name" value="Phosphorylase Kinase, domain 1"/>
    <property type="match status" value="1"/>
</dbReference>
<dbReference type="Proteomes" id="UP001476282">
    <property type="component" value="Unassembled WGS sequence"/>
</dbReference>
<keyword evidence="2 5" id="KW-0547">Nucleotide-binding</keyword>
<accession>A0ABP9UPZ5</accession>
<dbReference type="PROSITE" id="PS00108">
    <property type="entry name" value="PROTEIN_KINASE_ST"/>
    <property type="match status" value="1"/>
</dbReference>
<dbReference type="PROSITE" id="PS50011">
    <property type="entry name" value="PROTEIN_KINASE_DOM"/>
    <property type="match status" value="1"/>
</dbReference>
<sequence length="622" mass="68660">MSTKTCPLCRSSIPADAPGGLCPACVLRDAGEPPARPAPSLEEIAAAFPQLEVLGLIGVGGMGFVYKVRQPSLDRTVALKVLCPDLGRDPAFAERFAREARTLGKLQHPNIVTIFEHGESGGFFYLLMEYVDGVNLRQAMRAGRFTPEQALAIVPGICDALQAAHAQGIWHRDIKPENILLDRDGRVKIVDFGIARLVGDPQRDFTLTFTGSQLGSAAYMAPEQVEKPHTVDHRADIYSLGVVIYEMLTGELPLGRFPLPSQRAEVNARIDEIVLRTLEKERELRQQSATEVRTQFEGAGDIVPPPPTKPRGKSGAKGVLIGCSVALVLGLLVLLVPAVLFFSYRASVSDQEKQLEAEHASEVAEMKARDLERMKLAEAAEVAEASETDTPEKAVEDALRAAKSGDSEALRQRLSRELLEKIDKDGNGPGVLRFFSRLVFERTRWVDGPWAKVDLSLPQADGGEIRIDLDLEKQQETWRFLPENRHRNNHELFWLMAESGEDGEEKVVKLKGAMGSEVIRNGGYHALQVHIAGHPILMVVGREIHRVELTGSADRVEGSFNSRNIRVSDVNRATIDQADYDLAQGRVFLQRDDGTFRQVAARPERILSGDELKEFINELSPE</sequence>
<comment type="caution">
    <text evidence="8">The sequence shown here is derived from an EMBL/GenBank/DDBJ whole genome shotgun (WGS) entry which is preliminary data.</text>
</comment>
<feature type="transmembrane region" description="Helical" evidence="6">
    <location>
        <begin position="319"/>
        <end position="344"/>
    </location>
</feature>
<keyword evidence="3 8" id="KW-0418">Kinase</keyword>
<organism evidence="8 9">
    <name type="scientific">Haloferula sargassicola</name>
    <dbReference type="NCBI Taxonomy" id="490096"/>
    <lineage>
        <taxon>Bacteria</taxon>
        <taxon>Pseudomonadati</taxon>
        <taxon>Verrucomicrobiota</taxon>
        <taxon>Verrucomicrobiia</taxon>
        <taxon>Verrucomicrobiales</taxon>
        <taxon>Verrucomicrobiaceae</taxon>
        <taxon>Haloferula</taxon>
    </lineage>
</organism>
<evidence type="ECO:0000256" key="2">
    <source>
        <dbReference type="ARBA" id="ARBA00022741"/>
    </source>
</evidence>
<reference evidence="8 9" key="1">
    <citation type="submission" date="2024-02" db="EMBL/GenBank/DDBJ databases">
        <title>Haloferula sargassicola NBRC 104335.</title>
        <authorList>
            <person name="Ichikawa N."/>
            <person name="Katano-Makiyama Y."/>
            <person name="Hidaka K."/>
        </authorList>
    </citation>
    <scope>NUCLEOTIDE SEQUENCE [LARGE SCALE GENOMIC DNA]</scope>
    <source>
        <strain evidence="8 9">NBRC 104335</strain>
    </source>
</reference>
<gene>
    <name evidence="8" type="primary">pknD_11</name>
    <name evidence="8" type="ORF">Hsar01_02854</name>
</gene>
<feature type="domain" description="Protein kinase" evidence="7">
    <location>
        <begin position="51"/>
        <end position="327"/>
    </location>
</feature>
<dbReference type="GO" id="GO:0016301">
    <property type="term" value="F:kinase activity"/>
    <property type="evidence" value="ECO:0007669"/>
    <property type="project" value="UniProtKB-KW"/>
</dbReference>
<dbReference type="RefSeq" id="WP_353567731.1">
    <property type="nucleotide sequence ID" value="NZ_BAABRI010000016.1"/>
</dbReference>
<dbReference type="PROSITE" id="PS00107">
    <property type="entry name" value="PROTEIN_KINASE_ATP"/>
    <property type="match status" value="1"/>
</dbReference>
<name>A0ABP9UPZ5_9BACT</name>
<dbReference type="InterPro" id="IPR017441">
    <property type="entry name" value="Protein_kinase_ATP_BS"/>
</dbReference>
<keyword evidence="6" id="KW-1133">Transmembrane helix</keyword>
<proteinExistence type="predicted"/>
<feature type="binding site" evidence="5">
    <location>
        <position position="80"/>
    </location>
    <ligand>
        <name>ATP</name>
        <dbReference type="ChEBI" id="CHEBI:30616"/>
    </ligand>
</feature>